<evidence type="ECO:0000313" key="1">
    <source>
        <dbReference type="EMBL" id="SOQ49950.1"/>
    </source>
</evidence>
<accession>A0A2H1WA68</accession>
<dbReference type="AlphaFoldDB" id="A0A2H1WA68"/>
<organism evidence="1">
    <name type="scientific">Spodoptera frugiperda</name>
    <name type="common">Fall armyworm</name>
    <dbReference type="NCBI Taxonomy" id="7108"/>
    <lineage>
        <taxon>Eukaryota</taxon>
        <taxon>Metazoa</taxon>
        <taxon>Ecdysozoa</taxon>
        <taxon>Arthropoda</taxon>
        <taxon>Hexapoda</taxon>
        <taxon>Insecta</taxon>
        <taxon>Pterygota</taxon>
        <taxon>Neoptera</taxon>
        <taxon>Endopterygota</taxon>
        <taxon>Lepidoptera</taxon>
        <taxon>Glossata</taxon>
        <taxon>Ditrysia</taxon>
        <taxon>Noctuoidea</taxon>
        <taxon>Noctuidae</taxon>
        <taxon>Amphipyrinae</taxon>
        <taxon>Spodoptera</taxon>
    </lineage>
</organism>
<sequence length="85" mass="9970">MILSMVAYKWPLLTKNLFTHGGLSINQHACSIRIVDLKLMIRYYYKFRLSYTLTPGGQCEHKLGRSTGFTPRIFEFNVNKHIDKF</sequence>
<gene>
    <name evidence="1" type="ORF">SFRICE_021453</name>
</gene>
<reference evidence="1" key="1">
    <citation type="submission" date="2016-07" db="EMBL/GenBank/DDBJ databases">
        <authorList>
            <person name="Bretaudeau A."/>
        </authorList>
    </citation>
    <scope>NUCLEOTIDE SEQUENCE</scope>
    <source>
        <strain evidence="1">Rice</strain>
        <tissue evidence="1">Whole body</tissue>
    </source>
</reference>
<proteinExistence type="predicted"/>
<dbReference type="EMBL" id="ODYU01007295">
    <property type="protein sequence ID" value="SOQ49950.1"/>
    <property type="molecule type" value="Genomic_DNA"/>
</dbReference>
<protein>
    <submittedName>
        <fullName evidence="1">SFRICE_021453</fullName>
    </submittedName>
</protein>
<name>A0A2H1WA68_SPOFR</name>